<organism evidence="2 3">
    <name type="scientific">Nasonia vitripennis</name>
    <name type="common">Parasitic wasp</name>
    <dbReference type="NCBI Taxonomy" id="7425"/>
    <lineage>
        <taxon>Eukaryota</taxon>
        <taxon>Metazoa</taxon>
        <taxon>Ecdysozoa</taxon>
        <taxon>Arthropoda</taxon>
        <taxon>Hexapoda</taxon>
        <taxon>Insecta</taxon>
        <taxon>Pterygota</taxon>
        <taxon>Neoptera</taxon>
        <taxon>Endopterygota</taxon>
        <taxon>Hymenoptera</taxon>
        <taxon>Apocrita</taxon>
        <taxon>Proctotrupomorpha</taxon>
        <taxon>Chalcidoidea</taxon>
        <taxon>Pteromalidae</taxon>
        <taxon>Pteromalinae</taxon>
        <taxon>Nasonia</taxon>
    </lineage>
</organism>
<reference evidence="2" key="1">
    <citation type="submission" date="2021-01" db="UniProtKB">
        <authorList>
            <consortium name="EnsemblMetazoa"/>
        </authorList>
    </citation>
    <scope>IDENTIFICATION</scope>
</reference>
<dbReference type="Proteomes" id="UP000002358">
    <property type="component" value="Unassembled WGS sequence"/>
</dbReference>
<proteinExistence type="predicted"/>
<dbReference type="OrthoDB" id="426210at2759"/>
<dbReference type="Pfam" id="PF14529">
    <property type="entry name" value="Exo_endo_phos_2"/>
    <property type="match status" value="1"/>
</dbReference>
<dbReference type="KEGG" id="nvi:116416744"/>
<dbReference type="EnsemblMetazoa" id="XM_031926046">
    <property type="protein sequence ID" value="XP_031781906"/>
    <property type="gene ID" value="LOC116416744"/>
</dbReference>
<dbReference type="InterPro" id="IPR005135">
    <property type="entry name" value="Endo/exonuclease/phosphatase"/>
</dbReference>
<sequence>MLTECMGSSIYLRCDRDLSSLGVQRGGGVLIGVKRFLQSKLVSSDGTIQQIIARISLSHCRLLIAASYLRPDSSVQVYSSHLRILEDACNKHPDHRLILLGDFNLHHISWSSDPLSYSSTGYISSVLKASADHIRSFCASMDISQHFRTHPSKDYSLGLLFASRDLVSPLDINEDILPCNEHHVPGVFMCNVCSVPDASRVFRFCKRKFYAADYEAIGVRLSEVNWETVLSSLSNDPDATVDNNGVVSSPERVTSGVPQGSHLGTLLFCIYINDLVPKIESAQVLMYADDVKCLNVLSVQSKYSFRKSFLPDSTTRAFDLNSRNGIVKLLIKRAITPKTA</sequence>
<dbReference type="InterPro" id="IPR036691">
    <property type="entry name" value="Endo/exonu/phosph_ase_sf"/>
</dbReference>
<evidence type="ECO:0000259" key="1">
    <source>
        <dbReference type="Pfam" id="PF14529"/>
    </source>
</evidence>
<dbReference type="InParanoid" id="A0A7M7Q4V7"/>
<protein>
    <recommendedName>
        <fullName evidence="1">Endonuclease/exonuclease/phosphatase domain-containing protein</fullName>
    </recommendedName>
</protein>
<dbReference type="GeneID" id="116416744"/>
<keyword evidence="3" id="KW-1185">Reference proteome</keyword>
<accession>A0A7M7Q4V7</accession>
<dbReference type="Gene3D" id="3.60.10.10">
    <property type="entry name" value="Endonuclease/exonuclease/phosphatase"/>
    <property type="match status" value="1"/>
</dbReference>
<dbReference type="RefSeq" id="XP_031781906.1">
    <property type="nucleotide sequence ID" value="XM_031926046.2"/>
</dbReference>
<dbReference type="SUPFAM" id="SSF56219">
    <property type="entry name" value="DNase I-like"/>
    <property type="match status" value="1"/>
</dbReference>
<evidence type="ECO:0000313" key="3">
    <source>
        <dbReference type="Proteomes" id="UP000002358"/>
    </source>
</evidence>
<dbReference type="GO" id="GO:0003824">
    <property type="term" value="F:catalytic activity"/>
    <property type="evidence" value="ECO:0007669"/>
    <property type="project" value="InterPro"/>
</dbReference>
<dbReference type="AlphaFoldDB" id="A0A7M7Q4V7"/>
<name>A0A7M7Q4V7_NASVI</name>
<feature type="domain" description="Endonuclease/exonuclease/phosphatase" evidence="1">
    <location>
        <begin position="63"/>
        <end position="165"/>
    </location>
</feature>
<evidence type="ECO:0000313" key="2">
    <source>
        <dbReference type="EnsemblMetazoa" id="XP_031781906"/>
    </source>
</evidence>